<proteinExistence type="predicted"/>
<feature type="transmembrane region" description="Helical" evidence="1">
    <location>
        <begin position="78"/>
        <end position="98"/>
    </location>
</feature>
<feature type="transmembrane region" description="Helical" evidence="1">
    <location>
        <begin position="245"/>
        <end position="265"/>
    </location>
</feature>
<evidence type="ECO:0000256" key="1">
    <source>
        <dbReference type="SAM" id="Phobius"/>
    </source>
</evidence>
<dbReference type="AlphaFoldDB" id="A0AAE4V6T2"/>
<organism evidence="2 3">
    <name type="scientific">Rhodococcus oxybenzonivorans</name>
    <dbReference type="NCBI Taxonomy" id="1990687"/>
    <lineage>
        <taxon>Bacteria</taxon>
        <taxon>Bacillati</taxon>
        <taxon>Actinomycetota</taxon>
        <taxon>Actinomycetes</taxon>
        <taxon>Mycobacteriales</taxon>
        <taxon>Nocardiaceae</taxon>
        <taxon>Rhodococcus</taxon>
    </lineage>
</organism>
<keyword evidence="1" id="KW-0812">Transmembrane</keyword>
<feature type="non-terminal residue" evidence="2">
    <location>
        <position position="1"/>
    </location>
</feature>
<dbReference type="EMBL" id="JAWLUP010000197">
    <property type="protein sequence ID" value="MDV7268694.1"/>
    <property type="molecule type" value="Genomic_DNA"/>
</dbReference>
<sequence length="328" mass="36681">IRDFTPRRGRRRPSVETNVLLRAVAIVLIAGSHIHLFTLLGGAHVLLGVAGYNFARFHLSSAGRNERLRHTLVSVGRIAVPSMVWLGCVIALTGEYRITSAFLLNGILGPPGWTIEWRYWFVEAIVYILLAVVVLLCIPLVDRTERTYPFLFPMGLVAVGLLTRYGVIDIDDTRNRILTASVVFWFFALGWAAAKATTMWHRICVTAAIVATVPGFFFGDTSREIIVIGGLCLLVWLRSVRCPTVLSRVAGVLASASLYIYVTHFQVYLPLRDDHPWPALALSLLVGVLYWQAVTFVLQRDRRAALWSAARRVLPWERPPIPTPNTAR</sequence>
<feature type="transmembrane region" description="Helical" evidence="1">
    <location>
        <begin position="20"/>
        <end position="47"/>
    </location>
</feature>
<keyword evidence="1" id="KW-1133">Transmembrane helix</keyword>
<gene>
    <name evidence="2" type="ORF">R4315_29680</name>
</gene>
<feature type="transmembrane region" description="Helical" evidence="1">
    <location>
        <begin position="277"/>
        <end position="298"/>
    </location>
</feature>
<protein>
    <submittedName>
        <fullName evidence="2">AMP-dependent synthetase</fullName>
    </submittedName>
</protein>
<name>A0AAE4V6T2_9NOCA</name>
<feature type="transmembrane region" description="Helical" evidence="1">
    <location>
        <begin position="147"/>
        <end position="165"/>
    </location>
</feature>
<dbReference type="Proteomes" id="UP001185863">
    <property type="component" value="Unassembled WGS sequence"/>
</dbReference>
<feature type="transmembrane region" description="Helical" evidence="1">
    <location>
        <begin position="177"/>
        <end position="194"/>
    </location>
</feature>
<keyword evidence="1" id="KW-0472">Membrane</keyword>
<feature type="transmembrane region" description="Helical" evidence="1">
    <location>
        <begin position="119"/>
        <end position="141"/>
    </location>
</feature>
<reference evidence="2" key="1">
    <citation type="submission" date="2023-10" db="EMBL/GenBank/DDBJ databases">
        <title>Development of a sustainable strategy for remediation of hydrocarbon-contaminated territories based on the waste exchange concept.</title>
        <authorList>
            <person name="Krivoruchko A."/>
        </authorList>
    </citation>
    <scope>NUCLEOTIDE SEQUENCE</scope>
    <source>
        <strain evidence="2">IEGM 68</strain>
    </source>
</reference>
<evidence type="ECO:0000313" key="3">
    <source>
        <dbReference type="Proteomes" id="UP001185863"/>
    </source>
</evidence>
<feature type="transmembrane region" description="Helical" evidence="1">
    <location>
        <begin position="200"/>
        <end position="218"/>
    </location>
</feature>
<comment type="caution">
    <text evidence="2">The sequence shown here is derived from an EMBL/GenBank/DDBJ whole genome shotgun (WGS) entry which is preliminary data.</text>
</comment>
<accession>A0AAE4V6T2</accession>
<evidence type="ECO:0000313" key="2">
    <source>
        <dbReference type="EMBL" id="MDV7268694.1"/>
    </source>
</evidence>